<dbReference type="Gene3D" id="3.40.50.2300">
    <property type="match status" value="1"/>
</dbReference>
<keyword evidence="6" id="KW-0598">Phosphotransferase system</keyword>
<feature type="domain" description="PTS EIIB type-2" evidence="13">
    <location>
        <begin position="218"/>
        <end position="310"/>
    </location>
</feature>
<dbReference type="Gene3D" id="3.40.930.10">
    <property type="entry name" value="Mannitol-specific EII, Chain A"/>
    <property type="match status" value="1"/>
</dbReference>
<dbReference type="InterPro" id="IPR013011">
    <property type="entry name" value="PTS_EIIB_2"/>
</dbReference>
<comment type="caution">
    <text evidence="14">The sequence shown here is derived from an EMBL/GenBank/DDBJ whole genome shotgun (WGS) entry which is preliminary data.</text>
</comment>
<dbReference type="InterPro" id="IPR051351">
    <property type="entry name" value="Ascorbate-PTS_EIIA_comp"/>
</dbReference>
<evidence type="ECO:0000256" key="8">
    <source>
        <dbReference type="ARBA" id="ARBA00037387"/>
    </source>
</evidence>
<keyword evidence="3" id="KW-0963">Cytoplasm</keyword>
<dbReference type="PANTHER" id="PTHR36203:SF1">
    <property type="entry name" value="ASCORBATE-SPECIFIC PTS SYSTEM EIIA COMPONENT"/>
    <property type="match status" value="1"/>
</dbReference>
<feature type="domain" description="PTS EIIA type-2" evidence="12">
    <location>
        <begin position="6"/>
        <end position="149"/>
    </location>
</feature>
<protein>
    <recommendedName>
        <fullName evidence="9">Ascorbate-specific PTS system EIIA component</fullName>
    </recommendedName>
    <alternativeName>
        <fullName evidence="10">Ascorbate-specific phosphotransferase enzyme IIA component</fullName>
    </alternativeName>
</protein>
<dbReference type="Proteomes" id="UP000806528">
    <property type="component" value="Unassembled WGS sequence"/>
</dbReference>
<dbReference type="Pfam" id="PF00359">
    <property type="entry name" value="PTS_EIIA_2"/>
    <property type="match status" value="1"/>
</dbReference>
<feature type="region of interest" description="Disordered" evidence="11">
    <location>
        <begin position="147"/>
        <end position="211"/>
    </location>
</feature>
<evidence type="ECO:0000256" key="4">
    <source>
        <dbReference type="ARBA" id="ARBA00022553"/>
    </source>
</evidence>
<dbReference type="SUPFAM" id="SSF52794">
    <property type="entry name" value="PTS system IIB component-like"/>
    <property type="match status" value="1"/>
</dbReference>
<keyword evidence="4" id="KW-0597">Phosphoprotein</keyword>
<keyword evidence="2" id="KW-0813">Transport</keyword>
<keyword evidence="5" id="KW-0808">Transferase</keyword>
<evidence type="ECO:0000256" key="10">
    <source>
        <dbReference type="ARBA" id="ARBA00042072"/>
    </source>
</evidence>
<dbReference type="SUPFAM" id="SSF55804">
    <property type="entry name" value="Phoshotransferase/anion transport protein"/>
    <property type="match status" value="1"/>
</dbReference>
<dbReference type="InterPro" id="IPR003501">
    <property type="entry name" value="PTS_EIIB_2/3"/>
</dbReference>
<evidence type="ECO:0000256" key="2">
    <source>
        <dbReference type="ARBA" id="ARBA00022448"/>
    </source>
</evidence>
<keyword evidence="14" id="KW-0762">Sugar transport</keyword>
<evidence type="ECO:0000256" key="9">
    <source>
        <dbReference type="ARBA" id="ARBA00041175"/>
    </source>
</evidence>
<evidence type="ECO:0000313" key="14">
    <source>
        <dbReference type="EMBL" id="MBE3001929.1"/>
    </source>
</evidence>
<evidence type="ECO:0000313" key="15">
    <source>
        <dbReference type="Proteomes" id="UP000806528"/>
    </source>
</evidence>
<reference evidence="14 15" key="1">
    <citation type="submission" date="2020-09" db="EMBL/GenBank/DDBJ databases">
        <title>Diversity and distribution of actinomycetes associated with coral in the coast of Hainan.</title>
        <authorList>
            <person name="Li F."/>
        </authorList>
    </citation>
    <scope>NUCLEOTIDE SEQUENCE [LARGE SCALE GENOMIC DNA]</scope>
    <source>
        <strain evidence="14 15">HNM0947</strain>
    </source>
</reference>
<comment type="function">
    <text evidence="8">The phosphoenolpyruvate-dependent sugar phosphotransferase system (sugar PTS), a major carbohydrate active transport system, catalyzes the phosphorylation of incoming sugar substrates concomitantly with their translocation across the cell membrane. The enzyme II UlaABC PTS system is involved in ascorbate transport.</text>
</comment>
<evidence type="ECO:0000256" key="7">
    <source>
        <dbReference type="ARBA" id="ARBA00022777"/>
    </source>
</evidence>
<proteinExistence type="predicted"/>
<evidence type="ECO:0000256" key="3">
    <source>
        <dbReference type="ARBA" id="ARBA00022490"/>
    </source>
</evidence>
<sequence>MASLDELISDESIVLDVQAADWQDAIRSAGALLESAGVSTEAYTQAMVDNVTENGPYIVVAPGFAFAHARPSGAVLRTGMSWVRLAEPVAFGHESHDPVDLVVALAAEDSSAHTRAMADLAKILGKPDKRAALDAARSPAEVRAILTGQEPAPAPATGTAGSTGTTGTAGTAGTTGTAGTAGTTATANTPGTTAAPEEAHAGGASAAAPSGSAGEDWHLVLTVCGNGLGTSLFLKNTLEQVLDTWGWSRFLTVEATDTISARGRAGEAKAILTSEEIARTLGDVGVPVRVIENFTSTDELDAALRDLYDV</sequence>
<dbReference type="EMBL" id="JADBGI010000031">
    <property type="protein sequence ID" value="MBE3001929.1"/>
    <property type="molecule type" value="Genomic_DNA"/>
</dbReference>
<name>A0ABR9PDN6_9ACTN</name>
<dbReference type="PROSITE" id="PS51099">
    <property type="entry name" value="PTS_EIIB_TYPE_2"/>
    <property type="match status" value="1"/>
</dbReference>
<dbReference type="CDD" id="cd05563">
    <property type="entry name" value="PTS_IIB_ascorbate"/>
    <property type="match status" value="1"/>
</dbReference>
<dbReference type="CDD" id="cd00211">
    <property type="entry name" value="PTS_IIA_fru"/>
    <property type="match status" value="1"/>
</dbReference>
<dbReference type="InterPro" id="IPR002178">
    <property type="entry name" value="PTS_EIIA_type-2_dom"/>
</dbReference>
<gene>
    <name evidence="14" type="ORF">IDM40_25005</name>
</gene>
<evidence type="ECO:0000256" key="11">
    <source>
        <dbReference type="SAM" id="MobiDB-lite"/>
    </source>
</evidence>
<evidence type="ECO:0000256" key="1">
    <source>
        <dbReference type="ARBA" id="ARBA00004496"/>
    </source>
</evidence>
<dbReference type="RefSeq" id="WP_193124523.1">
    <property type="nucleotide sequence ID" value="NZ_JADBGI010000031.1"/>
</dbReference>
<evidence type="ECO:0000256" key="5">
    <source>
        <dbReference type="ARBA" id="ARBA00022679"/>
    </source>
</evidence>
<keyword evidence="7" id="KW-0418">Kinase</keyword>
<accession>A0ABR9PDN6</accession>
<evidence type="ECO:0000259" key="13">
    <source>
        <dbReference type="PROSITE" id="PS51099"/>
    </source>
</evidence>
<evidence type="ECO:0000256" key="6">
    <source>
        <dbReference type="ARBA" id="ARBA00022683"/>
    </source>
</evidence>
<dbReference type="PANTHER" id="PTHR36203">
    <property type="entry name" value="ASCORBATE-SPECIFIC PTS SYSTEM EIIA COMPONENT"/>
    <property type="match status" value="1"/>
</dbReference>
<dbReference type="InterPro" id="IPR016152">
    <property type="entry name" value="PTrfase/Anion_transptr"/>
</dbReference>
<organism evidence="14 15">
    <name type="scientific">Nocardiopsis coralli</name>
    <dbReference type="NCBI Taxonomy" id="2772213"/>
    <lineage>
        <taxon>Bacteria</taxon>
        <taxon>Bacillati</taxon>
        <taxon>Actinomycetota</taxon>
        <taxon>Actinomycetes</taxon>
        <taxon>Streptosporangiales</taxon>
        <taxon>Nocardiopsidaceae</taxon>
        <taxon>Nocardiopsis</taxon>
    </lineage>
</organism>
<dbReference type="PROSITE" id="PS51094">
    <property type="entry name" value="PTS_EIIA_TYPE_2"/>
    <property type="match status" value="1"/>
</dbReference>
<keyword evidence="15" id="KW-1185">Reference proteome</keyword>
<evidence type="ECO:0000259" key="12">
    <source>
        <dbReference type="PROSITE" id="PS51094"/>
    </source>
</evidence>
<dbReference type="Pfam" id="PF02302">
    <property type="entry name" value="PTS_IIB"/>
    <property type="match status" value="1"/>
</dbReference>
<dbReference type="InterPro" id="IPR036095">
    <property type="entry name" value="PTS_EIIB-like_sf"/>
</dbReference>
<comment type="subcellular location">
    <subcellularLocation>
        <location evidence="1">Cytoplasm</location>
    </subcellularLocation>
</comment>